<dbReference type="PANTHER" id="PTHR38588">
    <property type="entry name" value="BLL0334 PROTEIN"/>
    <property type="match status" value="1"/>
</dbReference>
<dbReference type="GeneID" id="59166297"/>
<dbReference type="RefSeq" id="WP_017871913.1">
    <property type="nucleotide sequence ID" value="NZ_BMLZ01000082.1"/>
</dbReference>
<dbReference type="EMBL" id="BMLZ01000082">
    <property type="protein sequence ID" value="GGI68824.1"/>
    <property type="molecule type" value="Genomic_DNA"/>
</dbReference>
<reference evidence="3" key="3">
    <citation type="journal article" date="2019" name="Int. J. Syst. Evol. Microbiol.">
        <title>The Global Catalogue of Microorganisms (GCM) 10K type strain sequencing project: providing services to taxonomists for standard genome sequencing and annotation.</title>
        <authorList>
            <consortium name="The Broad Institute Genomics Platform"/>
            <consortium name="The Broad Institute Genome Sequencing Center for Infectious Disease"/>
            <person name="Wu L."/>
            <person name="Ma J."/>
        </authorList>
    </citation>
    <scope>NUCLEOTIDE SEQUENCE [LARGE SCALE GENOMIC DNA]</scope>
    <source>
        <strain evidence="3">CGMCC 1.8884</strain>
    </source>
</reference>
<accession>A0AAV4K996</accession>
<dbReference type="CDD" id="cd05018">
    <property type="entry name" value="CoxG"/>
    <property type="match status" value="1"/>
</dbReference>
<evidence type="ECO:0008006" key="5">
    <source>
        <dbReference type="Google" id="ProtNLM"/>
    </source>
</evidence>
<evidence type="ECO:0000313" key="1">
    <source>
        <dbReference type="EMBL" id="GGI68824.1"/>
    </source>
</evidence>
<keyword evidence="3" id="KW-1185">Reference proteome</keyword>
<dbReference type="InterPro" id="IPR010419">
    <property type="entry name" value="CO_DH_gsu"/>
</dbReference>
<name>A0AAV4K996_9DEIO</name>
<dbReference type="PANTHER" id="PTHR38588:SF1">
    <property type="entry name" value="BLL0334 PROTEIN"/>
    <property type="match status" value="1"/>
</dbReference>
<evidence type="ECO:0000313" key="3">
    <source>
        <dbReference type="Proteomes" id="UP000630135"/>
    </source>
</evidence>
<protein>
    <recommendedName>
        <fullName evidence="5">Carbon monoxide dehydrogenase</fullName>
    </recommendedName>
</protein>
<dbReference type="EMBL" id="BMMA01000066">
    <property type="protein sequence ID" value="GGI94742.1"/>
    <property type="molecule type" value="Genomic_DNA"/>
</dbReference>
<reference evidence="2" key="4">
    <citation type="submission" date="2023-08" db="EMBL/GenBank/DDBJ databases">
        <authorList>
            <person name="Sun Q."/>
            <person name="Zhou Y."/>
        </authorList>
    </citation>
    <scope>NUCLEOTIDE SEQUENCE</scope>
    <source>
        <strain evidence="1">CGMCC 1.8884</strain>
        <strain evidence="2">CGMCC 1.8885</strain>
    </source>
</reference>
<proteinExistence type="predicted"/>
<dbReference type="Proteomes" id="UP000630135">
    <property type="component" value="Unassembled WGS sequence"/>
</dbReference>
<dbReference type="Pfam" id="PF06240">
    <property type="entry name" value="COXG"/>
    <property type="match status" value="1"/>
</dbReference>
<dbReference type="Gene3D" id="3.30.530.20">
    <property type="match status" value="1"/>
</dbReference>
<sequence>MSYPVTMQMQFSGQEQVQAPPAVVWAFVQDPQRVAACLPGVQDVQVVGPGELEVTVPLQAGLLRGHLKARVQIVPDEAAGQVQVRIQGGGLGSTLAVSAGANVVDTGDGQTRLDWQGAAELGGPLAKLGGKAMEPRVQGLISRTFRNMSAQIASGGRLA</sequence>
<dbReference type="SUPFAM" id="SSF55961">
    <property type="entry name" value="Bet v1-like"/>
    <property type="match status" value="1"/>
</dbReference>
<reference evidence="2" key="2">
    <citation type="journal article" date="2014" name="Int. J. Syst. Evol. Microbiol.">
        <title>Complete genome sequence of Corynebacterium casei LMG S-19264T (=DSM 44701T), isolated from a smear-ripened cheese.</title>
        <authorList>
            <consortium name="US DOE Joint Genome Institute (JGI-PGF)"/>
            <person name="Walter F."/>
            <person name="Albersmeier A."/>
            <person name="Kalinowski J."/>
            <person name="Ruckert C."/>
        </authorList>
    </citation>
    <scope>NUCLEOTIDE SEQUENCE</scope>
    <source>
        <strain evidence="2">CGMCC 1.8885</strain>
    </source>
</reference>
<reference evidence="1" key="1">
    <citation type="journal article" date="2014" name="Int. J. Syst. Evol. Microbiol.">
        <title>Complete genome of a new Firmicutes species belonging to the dominant human colonic microbiota ('Ruminococcus bicirculans') reveals two chromosomes and a selective capacity to utilize plant glucans.</title>
        <authorList>
            <consortium name="NISC Comparative Sequencing Program"/>
            <person name="Wegmann U."/>
            <person name="Louis P."/>
            <person name="Goesmann A."/>
            <person name="Henrissat B."/>
            <person name="Duncan S.H."/>
            <person name="Flint H.J."/>
        </authorList>
    </citation>
    <scope>NUCLEOTIDE SEQUENCE</scope>
    <source>
        <strain evidence="1">CGMCC 1.8884</strain>
    </source>
</reference>
<dbReference type="InterPro" id="IPR023393">
    <property type="entry name" value="START-like_dom_sf"/>
</dbReference>
<comment type="caution">
    <text evidence="2">The sequence shown here is derived from an EMBL/GenBank/DDBJ whole genome shotgun (WGS) entry which is preliminary data.</text>
</comment>
<dbReference type="AlphaFoldDB" id="A0AAV4K996"/>
<evidence type="ECO:0000313" key="2">
    <source>
        <dbReference type="EMBL" id="GGI94742.1"/>
    </source>
</evidence>
<organism evidence="2 4">
    <name type="scientific">Deinococcus wulumuqiensis</name>
    <dbReference type="NCBI Taxonomy" id="980427"/>
    <lineage>
        <taxon>Bacteria</taxon>
        <taxon>Thermotogati</taxon>
        <taxon>Deinococcota</taxon>
        <taxon>Deinococci</taxon>
        <taxon>Deinococcales</taxon>
        <taxon>Deinococcaceae</taxon>
        <taxon>Deinococcus</taxon>
    </lineage>
</organism>
<gene>
    <name evidence="1" type="ORF">GCM10008021_31260</name>
    <name evidence="2" type="ORF">GCM10010914_31640</name>
</gene>
<evidence type="ECO:0000313" key="4">
    <source>
        <dbReference type="Proteomes" id="UP000652720"/>
    </source>
</evidence>
<dbReference type="Proteomes" id="UP000652720">
    <property type="component" value="Unassembled WGS sequence"/>
</dbReference>